<dbReference type="AlphaFoldDB" id="A0A926EGW4"/>
<dbReference type="GO" id="GO:0000455">
    <property type="term" value="P:enzyme-directed rRNA pseudouridine synthesis"/>
    <property type="evidence" value="ECO:0007669"/>
    <property type="project" value="UniProtKB-ARBA"/>
</dbReference>
<dbReference type="RefSeq" id="WP_177669636.1">
    <property type="nucleotide sequence ID" value="NZ_JACRSY010000009.1"/>
</dbReference>
<dbReference type="InterPro" id="IPR006145">
    <property type="entry name" value="PsdUridine_synth_RsuA/RluA"/>
</dbReference>
<dbReference type="Pfam" id="PF01479">
    <property type="entry name" value="S4"/>
    <property type="match status" value="1"/>
</dbReference>
<dbReference type="PROSITE" id="PS01149">
    <property type="entry name" value="PSI_RSU"/>
    <property type="match status" value="1"/>
</dbReference>
<gene>
    <name evidence="7" type="ORF">H8718_07370</name>
</gene>
<dbReference type="GO" id="GO:0005829">
    <property type="term" value="C:cytosol"/>
    <property type="evidence" value="ECO:0007669"/>
    <property type="project" value="UniProtKB-ARBA"/>
</dbReference>
<dbReference type="SUPFAM" id="SSF55120">
    <property type="entry name" value="Pseudouridine synthase"/>
    <property type="match status" value="1"/>
</dbReference>
<dbReference type="InterPro" id="IPR036986">
    <property type="entry name" value="S4_RNA-bd_sf"/>
</dbReference>
<evidence type="ECO:0000256" key="2">
    <source>
        <dbReference type="ARBA" id="ARBA00022884"/>
    </source>
</evidence>
<evidence type="ECO:0000256" key="3">
    <source>
        <dbReference type="ARBA" id="ARBA00023235"/>
    </source>
</evidence>
<dbReference type="PANTHER" id="PTHR47683:SF4">
    <property type="entry name" value="PSEUDOURIDINE SYNTHASE"/>
    <property type="match status" value="1"/>
</dbReference>
<evidence type="ECO:0000313" key="8">
    <source>
        <dbReference type="Proteomes" id="UP000655830"/>
    </source>
</evidence>
<dbReference type="InterPro" id="IPR020103">
    <property type="entry name" value="PsdUridine_synth_cat_dom_sf"/>
</dbReference>
<dbReference type="EC" id="5.4.99.-" evidence="5"/>
<evidence type="ECO:0000313" key="7">
    <source>
        <dbReference type="EMBL" id="MBC8579344.1"/>
    </source>
</evidence>
<dbReference type="CDD" id="cd02553">
    <property type="entry name" value="PseudoU_synth_RsuA"/>
    <property type="match status" value="1"/>
</dbReference>
<dbReference type="InterPro" id="IPR020094">
    <property type="entry name" value="TruA/RsuA/RluB/E/F_N"/>
</dbReference>
<dbReference type="Proteomes" id="UP000655830">
    <property type="component" value="Unassembled WGS sequence"/>
</dbReference>
<dbReference type="InterPro" id="IPR018496">
    <property type="entry name" value="PsdUridine_synth_RsuA/RluB_CS"/>
</dbReference>
<comment type="similarity">
    <text evidence="1 5">Belongs to the pseudouridine synthase RsuA family.</text>
</comment>
<dbReference type="Pfam" id="PF00849">
    <property type="entry name" value="PseudoU_synth_2"/>
    <property type="match status" value="1"/>
</dbReference>
<dbReference type="Gene3D" id="3.30.70.1560">
    <property type="entry name" value="Alpha-L RNA-binding motif"/>
    <property type="match status" value="1"/>
</dbReference>
<dbReference type="InterPro" id="IPR042092">
    <property type="entry name" value="PsdUridine_s_RsuA/RluB/E/F_cat"/>
</dbReference>
<dbReference type="EMBL" id="JACRSY010000009">
    <property type="protein sequence ID" value="MBC8579344.1"/>
    <property type="molecule type" value="Genomic_DNA"/>
</dbReference>
<protein>
    <recommendedName>
        <fullName evidence="5">Pseudouridine synthase</fullName>
        <ecNumber evidence="5">5.4.99.-</ecNumber>
    </recommendedName>
</protein>
<reference evidence="7" key="1">
    <citation type="submission" date="2020-08" db="EMBL/GenBank/DDBJ databases">
        <title>Genome public.</title>
        <authorList>
            <person name="Liu C."/>
            <person name="Sun Q."/>
        </authorList>
    </citation>
    <scope>NUCLEOTIDE SEQUENCE</scope>
    <source>
        <strain evidence="7">NSJ-12</strain>
    </source>
</reference>
<evidence type="ECO:0000259" key="6">
    <source>
        <dbReference type="SMART" id="SM00363"/>
    </source>
</evidence>
<keyword evidence="2 4" id="KW-0694">RNA-binding</keyword>
<dbReference type="GO" id="GO:0120159">
    <property type="term" value="F:rRNA pseudouridine synthase activity"/>
    <property type="evidence" value="ECO:0007669"/>
    <property type="project" value="UniProtKB-ARBA"/>
</dbReference>
<name>A0A926EGW4_9FIRM</name>
<evidence type="ECO:0000256" key="4">
    <source>
        <dbReference type="PROSITE-ProRule" id="PRU00182"/>
    </source>
</evidence>
<keyword evidence="3 5" id="KW-0413">Isomerase</keyword>
<dbReference type="InterPro" id="IPR050343">
    <property type="entry name" value="RsuA_PseudoU_synthase"/>
</dbReference>
<accession>A0A926EGW4</accession>
<keyword evidence="8" id="KW-1185">Reference proteome</keyword>
<organism evidence="7 8">
    <name type="scientific">Zhenhengia yiwuensis</name>
    <dbReference type="NCBI Taxonomy" id="2763666"/>
    <lineage>
        <taxon>Bacteria</taxon>
        <taxon>Bacillati</taxon>
        <taxon>Bacillota</taxon>
        <taxon>Clostridia</taxon>
        <taxon>Lachnospirales</taxon>
        <taxon>Lachnospiraceae</taxon>
        <taxon>Zhenhengia</taxon>
    </lineage>
</organism>
<dbReference type="NCBIfam" id="TIGR00093">
    <property type="entry name" value="pseudouridine synthase"/>
    <property type="match status" value="1"/>
</dbReference>
<evidence type="ECO:0000256" key="1">
    <source>
        <dbReference type="ARBA" id="ARBA00008348"/>
    </source>
</evidence>
<dbReference type="CDD" id="cd00165">
    <property type="entry name" value="S4"/>
    <property type="match status" value="1"/>
</dbReference>
<evidence type="ECO:0000256" key="5">
    <source>
        <dbReference type="RuleBase" id="RU003887"/>
    </source>
</evidence>
<comment type="caution">
    <text evidence="7">The sequence shown here is derived from an EMBL/GenBank/DDBJ whole genome shotgun (WGS) entry which is preliminary data.</text>
</comment>
<dbReference type="InterPro" id="IPR002942">
    <property type="entry name" value="S4_RNA-bd"/>
</dbReference>
<dbReference type="SUPFAM" id="SSF55174">
    <property type="entry name" value="Alpha-L RNA-binding motif"/>
    <property type="match status" value="1"/>
</dbReference>
<dbReference type="SMART" id="SM00363">
    <property type="entry name" value="S4"/>
    <property type="match status" value="1"/>
</dbReference>
<dbReference type="Gene3D" id="3.30.70.580">
    <property type="entry name" value="Pseudouridine synthase I, catalytic domain, N-terminal subdomain"/>
    <property type="match status" value="1"/>
</dbReference>
<dbReference type="PANTHER" id="PTHR47683">
    <property type="entry name" value="PSEUDOURIDINE SYNTHASE FAMILY PROTEIN-RELATED"/>
    <property type="match status" value="1"/>
</dbReference>
<dbReference type="Gene3D" id="3.10.290.10">
    <property type="entry name" value="RNA-binding S4 domain"/>
    <property type="match status" value="1"/>
</dbReference>
<feature type="domain" description="RNA-binding S4" evidence="6">
    <location>
        <begin position="1"/>
        <end position="59"/>
    </location>
</feature>
<dbReference type="FunFam" id="3.30.70.1560:FF:000001">
    <property type="entry name" value="Pseudouridine synthase"/>
    <property type="match status" value="1"/>
</dbReference>
<proteinExistence type="inferred from homology"/>
<dbReference type="InterPro" id="IPR000748">
    <property type="entry name" value="PsdUridine_synth_RsuA/RluB/E/F"/>
</dbReference>
<dbReference type="GO" id="GO:0003723">
    <property type="term" value="F:RNA binding"/>
    <property type="evidence" value="ECO:0007669"/>
    <property type="project" value="UniProtKB-KW"/>
</dbReference>
<dbReference type="PROSITE" id="PS50889">
    <property type="entry name" value="S4"/>
    <property type="match status" value="1"/>
</dbReference>
<sequence>MRLDKYLVHTGYGSRSEVQKLVRSKRVKINDEVAKKPDCNLNPDVDVVKVRDEIVDYAEFYYYIMNKPQGCITATEDPRHETVIDLLDPIAKGRSLSPVGRLDKDTEGLLILTNDGKFNHELLSPKKHVDKVYYAEVDGKVVEEDQSAFEEGIDIGENKVCMPAQLEIIEAHEDYSKVYITIKEGKFHQVKRMMRARGKEVTFLKRIKMGGLMLPEDLETGSYRKLTEAELQLLGGKIGETTI</sequence>